<evidence type="ECO:0000313" key="1">
    <source>
        <dbReference type="EMBL" id="KAK1860108.1"/>
    </source>
</evidence>
<dbReference type="Proteomes" id="UP000798662">
    <property type="component" value="Chromosome 1"/>
</dbReference>
<dbReference type="EMBL" id="CM020618">
    <property type="protein sequence ID" value="KAK1860108.1"/>
    <property type="molecule type" value="Genomic_DNA"/>
</dbReference>
<gene>
    <name evidence="1" type="ORF">I4F81_002698</name>
</gene>
<protein>
    <submittedName>
        <fullName evidence="1">Uncharacterized protein</fullName>
    </submittedName>
</protein>
<proteinExistence type="predicted"/>
<comment type="caution">
    <text evidence="1">The sequence shown here is derived from an EMBL/GenBank/DDBJ whole genome shotgun (WGS) entry which is preliminary data.</text>
</comment>
<sequence>MRWRRARHQKEARGGGNGSGGVRDTRGDEEAGGVDAAAGASPRGWAEGDDPARERMRASDGPESVSGSPRLGGRQSNVQAKEKQGTQWGEKGNQEACGLGEREMRAARGPVVPMKANSEITTAHQK</sequence>
<organism evidence="1 2">
    <name type="scientific">Pyropia yezoensis</name>
    <name type="common">Susabi-nori</name>
    <name type="synonym">Porphyra yezoensis</name>
    <dbReference type="NCBI Taxonomy" id="2788"/>
    <lineage>
        <taxon>Eukaryota</taxon>
        <taxon>Rhodophyta</taxon>
        <taxon>Bangiophyceae</taxon>
        <taxon>Bangiales</taxon>
        <taxon>Bangiaceae</taxon>
        <taxon>Pyropia</taxon>
    </lineage>
</organism>
<name>A0ACC3BQB2_PYRYE</name>
<reference evidence="1" key="1">
    <citation type="submission" date="2019-11" db="EMBL/GenBank/DDBJ databases">
        <title>Nori genome reveals adaptations in red seaweeds to the harsh intertidal environment.</title>
        <authorList>
            <person name="Wang D."/>
            <person name="Mao Y."/>
        </authorList>
    </citation>
    <scope>NUCLEOTIDE SEQUENCE</scope>
    <source>
        <tissue evidence="1">Gametophyte</tissue>
    </source>
</reference>
<evidence type="ECO:0000313" key="2">
    <source>
        <dbReference type="Proteomes" id="UP000798662"/>
    </source>
</evidence>
<keyword evidence="2" id="KW-1185">Reference proteome</keyword>
<accession>A0ACC3BQB2</accession>